<dbReference type="Pfam" id="PF02585">
    <property type="entry name" value="PIG-L"/>
    <property type="match status" value="1"/>
</dbReference>
<comment type="caution">
    <text evidence="1">The sequence shown here is derived from an EMBL/GenBank/DDBJ whole genome shotgun (WGS) entry which is preliminary data.</text>
</comment>
<accession>A0ABX2JGH7</accession>
<dbReference type="SUPFAM" id="SSF102588">
    <property type="entry name" value="LmbE-like"/>
    <property type="match status" value="1"/>
</dbReference>
<dbReference type="PANTHER" id="PTHR12993">
    <property type="entry name" value="N-ACETYLGLUCOSAMINYL-PHOSPHATIDYLINOSITOL DE-N-ACETYLASE-RELATED"/>
    <property type="match status" value="1"/>
</dbReference>
<keyword evidence="2" id="KW-1185">Reference proteome</keyword>
<dbReference type="Proteomes" id="UP000621447">
    <property type="component" value="Unassembled WGS sequence"/>
</dbReference>
<dbReference type="RefSeq" id="WP_174193993.1">
    <property type="nucleotide sequence ID" value="NZ_JABULH010000003.1"/>
</dbReference>
<dbReference type="InterPro" id="IPR003737">
    <property type="entry name" value="GlcNAc_PI_deacetylase-related"/>
</dbReference>
<evidence type="ECO:0000313" key="1">
    <source>
        <dbReference type="EMBL" id="NTS65363.1"/>
    </source>
</evidence>
<protein>
    <submittedName>
        <fullName evidence="1">PIG-L family deacetylase</fullName>
    </submittedName>
</protein>
<sequence length="234" mass="25265">MTHIVAISPHLDDAAFSVGGLLAARARAGDRVTIVTCFTGNVAQPTGFALACQLDKGLAPEIDYMALRRAEDVAACAVIGADAIHLPLLEAPHRGYASAPELFASRRDDDTMLAPLTAALAEQVAALEPDVLLGPLAIGNHVDHWLVRDALTAIDRSVLLWEDWPYLNRARSRPDGNPVLRHDLNTQDRDARVMMCAAYASQLTFQFGSLAAMKTAIDAVSEERLYAADTYSRS</sequence>
<reference evidence="1 2" key="1">
    <citation type="submission" date="2020-06" db="EMBL/GenBank/DDBJ databases">
        <title>Sphingomonas hominis sp. nov., a member of the Sphingomonas, isolated from the hair of a 22-year-old girl.</title>
        <authorList>
            <person name="Zhang D.-F."/>
            <person name="Cui X.-W."/>
        </authorList>
    </citation>
    <scope>NUCLEOTIDE SEQUENCE [LARGE SCALE GENOMIC DNA]</scope>
    <source>
        <strain evidence="1 2">HHU CXW</strain>
    </source>
</reference>
<dbReference type="EMBL" id="JABULH010000003">
    <property type="protein sequence ID" value="NTS65363.1"/>
    <property type="molecule type" value="Genomic_DNA"/>
</dbReference>
<evidence type="ECO:0000313" key="2">
    <source>
        <dbReference type="Proteomes" id="UP000621447"/>
    </source>
</evidence>
<dbReference type="Gene3D" id="3.40.50.10320">
    <property type="entry name" value="LmbE-like"/>
    <property type="match status" value="1"/>
</dbReference>
<dbReference type="PANTHER" id="PTHR12993:SF29">
    <property type="entry name" value="BLR3841 PROTEIN"/>
    <property type="match status" value="1"/>
</dbReference>
<proteinExistence type="predicted"/>
<dbReference type="InterPro" id="IPR024078">
    <property type="entry name" value="LmbE-like_dom_sf"/>
</dbReference>
<gene>
    <name evidence="1" type="ORF">HRV97_09325</name>
</gene>
<name>A0ABX2JGH7_9SPHN</name>
<organism evidence="1 2">
    <name type="scientific">Sphingomonas hominis</name>
    <dbReference type="NCBI Taxonomy" id="2741495"/>
    <lineage>
        <taxon>Bacteria</taxon>
        <taxon>Pseudomonadati</taxon>
        <taxon>Pseudomonadota</taxon>
        <taxon>Alphaproteobacteria</taxon>
        <taxon>Sphingomonadales</taxon>
        <taxon>Sphingomonadaceae</taxon>
        <taxon>Sphingomonas</taxon>
    </lineage>
</organism>